<keyword evidence="1" id="KW-1185">Reference proteome</keyword>
<evidence type="ECO:0000313" key="2">
    <source>
        <dbReference type="RefSeq" id="XP_065668175.1"/>
    </source>
</evidence>
<protein>
    <submittedName>
        <fullName evidence="2">Uncharacterized protein LOC136088396</fullName>
    </submittedName>
</protein>
<name>A0ABM4D1P8_HYDVU</name>
<evidence type="ECO:0000313" key="1">
    <source>
        <dbReference type="Proteomes" id="UP001652625"/>
    </source>
</evidence>
<sequence>MHTLLEGVVLAELGCILYGLVILDKCLTLSDINKAICLLWGKITIEKTHKPAEIFKIQEPGHVLAPSMKAVQWWALLKYLPMAVGKIVSLKNKNWKFLLHLSHLIDLIFAPCFTHEMIVYMKHVISDHLFMFSKLYCNNEVRLRPKHHFLVHLPNIITKSGPLVGMSCMPYELKNSFFKRCAHIVCNFTNICHTLAHRHQRQALESQLSNKRIHKIITVSCEEIAIAKTLHAGSVEYKQGHFIAINIDKETGLPNFGKIVCFISTANNQINMNRGEEWYFVLEIVKTNNFTYHLHSYEVIFLCQLEYQIFKFSNFFDYHPLYCLLETTEKKHFVRLPYHVF</sequence>
<gene>
    <name evidence="2" type="primary">LOC136088396</name>
</gene>
<proteinExistence type="predicted"/>
<dbReference type="Proteomes" id="UP001652625">
    <property type="component" value="Chromosome 12"/>
</dbReference>
<reference evidence="2" key="1">
    <citation type="submission" date="2025-08" db="UniProtKB">
        <authorList>
            <consortium name="RefSeq"/>
        </authorList>
    </citation>
    <scope>IDENTIFICATION</scope>
</reference>
<accession>A0ABM4D1P8</accession>
<dbReference type="GeneID" id="136088396"/>
<dbReference type="RefSeq" id="XP_065668175.1">
    <property type="nucleotide sequence ID" value="XM_065812103.1"/>
</dbReference>
<organism evidence="1 2">
    <name type="scientific">Hydra vulgaris</name>
    <name type="common">Hydra</name>
    <name type="synonym">Hydra attenuata</name>
    <dbReference type="NCBI Taxonomy" id="6087"/>
    <lineage>
        <taxon>Eukaryota</taxon>
        <taxon>Metazoa</taxon>
        <taxon>Cnidaria</taxon>
        <taxon>Hydrozoa</taxon>
        <taxon>Hydroidolina</taxon>
        <taxon>Anthoathecata</taxon>
        <taxon>Aplanulata</taxon>
        <taxon>Hydridae</taxon>
        <taxon>Hydra</taxon>
    </lineage>
</organism>